<sequence length="514" mass="56950">MPPEMLATIFSCLKDIDKPWRIRTSHYDSCSSLGWLAATYVCQRWRQVALQQAVLWTDITLEPYGFGRGWASRALALARNCLLSIKASNVGIPWQRDFLVDNIWRTQSLCIDVDSAKSLPTLDIEAPLLHTLEMNLQSCYTFPDCFLGRGASALRHLRMRFDAAYGAHMPWSLPPFRHLISLDLDDTYAPPEDVLNGLSHLSTLERLRIRLGKNADVRRTLAPVALAKLAHLELWGRVLNATKFLRHILLPSHAIIRCHLHDYVLENLDVAALKSVYSHSDTVSEICSVITSLEIKASFSLHGSTEVAINLRKDTSALHEPALSIHFPSLYSTLSTLSTLVPMAISAFSSAHLKELIVGNTHEIFDGQAWADSVGRAPGLRSLTVAGSAAISFCAALRLTNASSARRTRARSKKSHAPPFLPELSILILSDMRLGIDDAFIGPELEDEGELLAYALPMRLAERAAAGYTLEELDVISCEVDEAWVTRTREALPGTRVKWDEGARERAKAENTAA</sequence>
<proteinExistence type="predicted"/>
<organism evidence="1 2">
    <name type="scientific">Auriscalpium vulgare</name>
    <dbReference type="NCBI Taxonomy" id="40419"/>
    <lineage>
        <taxon>Eukaryota</taxon>
        <taxon>Fungi</taxon>
        <taxon>Dikarya</taxon>
        <taxon>Basidiomycota</taxon>
        <taxon>Agaricomycotina</taxon>
        <taxon>Agaricomycetes</taxon>
        <taxon>Russulales</taxon>
        <taxon>Auriscalpiaceae</taxon>
        <taxon>Auriscalpium</taxon>
    </lineage>
</organism>
<evidence type="ECO:0000313" key="2">
    <source>
        <dbReference type="Proteomes" id="UP000814033"/>
    </source>
</evidence>
<dbReference type="EMBL" id="MU276154">
    <property type="protein sequence ID" value="KAI0040982.1"/>
    <property type="molecule type" value="Genomic_DNA"/>
</dbReference>
<reference evidence="1" key="1">
    <citation type="submission" date="2021-02" db="EMBL/GenBank/DDBJ databases">
        <authorList>
            <consortium name="DOE Joint Genome Institute"/>
            <person name="Ahrendt S."/>
            <person name="Looney B.P."/>
            <person name="Miyauchi S."/>
            <person name="Morin E."/>
            <person name="Drula E."/>
            <person name="Courty P.E."/>
            <person name="Chicoki N."/>
            <person name="Fauchery L."/>
            <person name="Kohler A."/>
            <person name="Kuo A."/>
            <person name="Labutti K."/>
            <person name="Pangilinan J."/>
            <person name="Lipzen A."/>
            <person name="Riley R."/>
            <person name="Andreopoulos W."/>
            <person name="He G."/>
            <person name="Johnson J."/>
            <person name="Barry K.W."/>
            <person name="Grigoriev I.V."/>
            <person name="Nagy L."/>
            <person name="Hibbett D."/>
            <person name="Henrissat B."/>
            <person name="Matheny P.B."/>
            <person name="Labbe J."/>
            <person name="Martin F."/>
        </authorList>
    </citation>
    <scope>NUCLEOTIDE SEQUENCE</scope>
    <source>
        <strain evidence="1">FP105234-sp</strain>
    </source>
</reference>
<reference evidence="1" key="2">
    <citation type="journal article" date="2022" name="New Phytol.">
        <title>Evolutionary transition to the ectomycorrhizal habit in the genomes of a hyperdiverse lineage of mushroom-forming fungi.</title>
        <authorList>
            <person name="Looney B."/>
            <person name="Miyauchi S."/>
            <person name="Morin E."/>
            <person name="Drula E."/>
            <person name="Courty P.E."/>
            <person name="Kohler A."/>
            <person name="Kuo A."/>
            <person name="LaButti K."/>
            <person name="Pangilinan J."/>
            <person name="Lipzen A."/>
            <person name="Riley R."/>
            <person name="Andreopoulos W."/>
            <person name="He G."/>
            <person name="Johnson J."/>
            <person name="Nolan M."/>
            <person name="Tritt A."/>
            <person name="Barry K.W."/>
            <person name="Grigoriev I.V."/>
            <person name="Nagy L.G."/>
            <person name="Hibbett D."/>
            <person name="Henrissat B."/>
            <person name="Matheny P.B."/>
            <person name="Labbe J."/>
            <person name="Martin F.M."/>
        </authorList>
    </citation>
    <scope>NUCLEOTIDE SEQUENCE</scope>
    <source>
        <strain evidence="1">FP105234-sp</strain>
    </source>
</reference>
<accession>A0ACB8RAU8</accession>
<keyword evidence="2" id="KW-1185">Reference proteome</keyword>
<comment type="caution">
    <text evidence="1">The sequence shown here is derived from an EMBL/GenBank/DDBJ whole genome shotgun (WGS) entry which is preliminary data.</text>
</comment>
<dbReference type="Proteomes" id="UP000814033">
    <property type="component" value="Unassembled WGS sequence"/>
</dbReference>
<protein>
    <submittedName>
        <fullName evidence="1">Uncharacterized protein</fullName>
    </submittedName>
</protein>
<gene>
    <name evidence="1" type="ORF">FA95DRAFT_789452</name>
</gene>
<name>A0ACB8RAU8_9AGAM</name>
<evidence type="ECO:0000313" key="1">
    <source>
        <dbReference type="EMBL" id="KAI0040982.1"/>
    </source>
</evidence>